<organism evidence="2 3">
    <name type="scientific">Diversispora epigaea</name>
    <dbReference type="NCBI Taxonomy" id="1348612"/>
    <lineage>
        <taxon>Eukaryota</taxon>
        <taxon>Fungi</taxon>
        <taxon>Fungi incertae sedis</taxon>
        <taxon>Mucoromycota</taxon>
        <taxon>Glomeromycotina</taxon>
        <taxon>Glomeromycetes</taxon>
        <taxon>Diversisporales</taxon>
        <taxon>Diversisporaceae</taxon>
        <taxon>Diversispora</taxon>
    </lineage>
</organism>
<evidence type="ECO:0000313" key="3">
    <source>
        <dbReference type="Proteomes" id="UP000266861"/>
    </source>
</evidence>
<dbReference type="OrthoDB" id="2431908at2759"/>
<feature type="compositionally biased region" description="Acidic residues" evidence="1">
    <location>
        <begin position="627"/>
        <end position="649"/>
    </location>
</feature>
<dbReference type="AlphaFoldDB" id="A0A397JCY8"/>
<comment type="caution">
    <text evidence="2">The sequence shown here is derived from an EMBL/GenBank/DDBJ whole genome shotgun (WGS) entry which is preliminary data.</text>
</comment>
<protein>
    <submittedName>
        <fullName evidence="2">Uncharacterized protein</fullName>
    </submittedName>
</protein>
<proteinExistence type="predicted"/>
<gene>
    <name evidence="2" type="ORF">Glove_78g212</name>
</gene>
<reference evidence="2 3" key="1">
    <citation type="submission" date="2018-08" db="EMBL/GenBank/DDBJ databases">
        <title>Genome and evolution of the arbuscular mycorrhizal fungus Diversispora epigaea (formerly Glomus versiforme) and its bacterial endosymbionts.</title>
        <authorList>
            <person name="Sun X."/>
            <person name="Fei Z."/>
            <person name="Harrison M."/>
        </authorList>
    </citation>
    <scope>NUCLEOTIDE SEQUENCE [LARGE SCALE GENOMIC DNA]</scope>
    <source>
        <strain evidence="2 3">IT104</strain>
    </source>
</reference>
<dbReference type="Proteomes" id="UP000266861">
    <property type="component" value="Unassembled WGS sequence"/>
</dbReference>
<dbReference type="EMBL" id="PQFF01000074">
    <property type="protein sequence ID" value="RHZ84658.1"/>
    <property type="molecule type" value="Genomic_DNA"/>
</dbReference>
<evidence type="ECO:0000256" key="1">
    <source>
        <dbReference type="SAM" id="MobiDB-lite"/>
    </source>
</evidence>
<name>A0A397JCY8_9GLOM</name>
<evidence type="ECO:0000313" key="2">
    <source>
        <dbReference type="EMBL" id="RHZ84658.1"/>
    </source>
</evidence>
<feature type="region of interest" description="Disordered" evidence="1">
    <location>
        <begin position="305"/>
        <end position="344"/>
    </location>
</feature>
<dbReference type="STRING" id="1348612.A0A397JCY8"/>
<feature type="region of interest" description="Disordered" evidence="1">
    <location>
        <begin position="618"/>
        <end position="753"/>
    </location>
</feature>
<keyword evidence="3" id="KW-1185">Reference proteome</keyword>
<sequence length="753" mass="89790">MTKIFVQREDLIDIRKEVILRNHVNMKECFDSNTSNLAGLEQVNNYFWSIPNLNIYAATVPDRMHHLDLGLFKYQIEFTMELLKKKKSLNKVNERIADIPRHSQLKVFKKGIQLFRLTASEYRDMMKIMVFVVDDLQIKDLSEVYVKWNEMYLLSRSEKFKESDLENFQKAIDDWANLFIKLFQKISNSHLKFLKLHSWIYHIVNTIWEYGVINGYTTETYESLHKTYVKISYRLSNKKEVEKQIIENIRRRAIISRNRVGKTKTPMAFVYTAKLFDFDLSESMIEQNKKNLNLNKKMIKESTTPIIIESGGEEPETRATKRRRTEKGREEQYSEGENESTLARKKKEDRTLNYLVKIDKEVGDLRKEVSDIRKIMENSKMMKESDEMYDQTFINKITSGIKYKRSSASKIHRSIASYEHHLRSYSRPRTPLYNSGCIGKIANKSISKKIYPNSKKLKEISARFLANKYPELFENWSNKRWTFYFDMILQRKLVERHRSRRGALSTQIRKSIFSVFRSLPKINMKSTPSEIKAWKSLLIVKQCYEKLHSKLENDETTWCGKIINETWQDTSKVSKEQISFVVAICESFLNPNNEILKNDNKFLSKRLKRNLKKMETGREFDLKDSDSNEETESDSSTSDEDEDEDEDEGEVSRNEGEGSGERRSEERNEERRSEERERRSRERSEERNEEREGRRRRRSEEREGRRSEEREGRRSGERRSGERRSVGRSVERRSVERRSEERRSEREERNEWE</sequence>
<feature type="compositionally biased region" description="Basic and acidic residues" evidence="1">
    <location>
        <begin position="650"/>
        <end position="753"/>
    </location>
</feature>
<accession>A0A397JCY8</accession>